<dbReference type="STRING" id="118168.MC7420_2452"/>
<evidence type="ECO:0000313" key="2">
    <source>
        <dbReference type="Proteomes" id="UP000003835"/>
    </source>
</evidence>
<reference evidence="1 2" key="1">
    <citation type="submission" date="2008-07" db="EMBL/GenBank/DDBJ databases">
        <authorList>
            <person name="Tandeau de Marsac N."/>
            <person name="Ferriera S."/>
            <person name="Johnson J."/>
            <person name="Kravitz S."/>
            <person name="Beeson K."/>
            <person name="Sutton G."/>
            <person name="Rogers Y.-H."/>
            <person name="Friedman R."/>
            <person name="Frazier M."/>
            <person name="Venter J.C."/>
        </authorList>
    </citation>
    <scope>NUCLEOTIDE SEQUENCE [LARGE SCALE GENOMIC DNA]</scope>
    <source>
        <strain evidence="1 2">PCC 7420</strain>
    </source>
</reference>
<dbReference type="Proteomes" id="UP000003835">
    <property type="component" value="Unassembled WGS sequence"/>
</dbReference>
<evidence type="ECO:0000313" key="1">
    <source>
        <dbReference type="EMBL" id="EDX72544.1"/>
    </source>
</evidence>
<sequence>MFSNLGLGNLNDLDCLFPIGYISDWKGLMQFSAQSYSISWADSDAEYSATRKRLYGFPYQSGVEFTNWQN</sequence>
<name>B4VZT9_9CYAN</name>
<dbReference type="HOGENOM" id="CLU_2750818_0_0_3"/>
<dbReference type="EMBL" id="DS989863">
    <property type="protein sequence ID" value="EDX72544.1"/>
    <property type="molecule type" value="Genomic_DNA"/>
</dbReference>
<dbReference type="AlphaFoldDB" id="B4VZT9"/>
<dbReference type="RefSeq" id="WP_006104227.1">
    <property type="nucleotide sequence ID" value="NZ_DS989863.1"/>
</dbReference>
<proteinExistence type="predicted"/>
<protein>
    <submittedName>
        <fullName evidence="1">Uncharacterized protein</fullName>
    </submittedName>
</protein>
<organism evidence="1 2">
    <name type="scientific">Coleofasciculus chthonoplastes PCC 7420</name>
    <dbReference type="NCBI Taxonomy" id="118168"/>
    <lineage>
        <taxon>Bacteria</taxon>
        <taxon>Bacillati</taxon>
        <taxon>Cyanobacteriota</taxon>
        <taxon>Cyanophyceae</taxon>
        <taxon>Coleofasciculales</taxon>
        <taxon>Coleofasciculaceae</taxon>
        <taxon>Coleofasciculus</taxon>
    </lineage>
</organism>
<gene>
    <name evidence="1" type="ORF">MC7420_2452</name>
</gene>
<keyword evidence="2" id="KW-1185">Reference proteome</keyword>
<accession>B4VZT9</accession>